<dbReference type="AlphaFoldDB" id="A0A0N5BUP4"/>
<evidence type="ECO:0000313" key="3">
    <source>
        <dbReference type="WBParaSite" id="SPAL_0000956400.1"/>
    </source>
</evidence>
<proteinExistence type="predicted"/>
<feature type="compositionally biased region" description="Basic residues" evidence="1">
    <location>
        <begin position="29"/>
        <end position="39"/>
    </location>
</feature>
<evidence type="ECO:0000256" key="1">
    <source>
        <dbReference type="SAM" id="MobiDB-lite"/>
    </source>
</evidence>
<feature type="region of interest" description="Disordered" evidence="1">
    <location>
        <begin position="1"/>
        <end position="48"/>
    </location>
</feature>
<reference evidence="3" key="1">
    <citation type="submission" date="2017-02" db="UniProtKB">
        <authorList>
            <consortium name="WormBaseParasite"/>
        </authorList>
    </citation>
    <scope>IDENTIFICATION</scope>
</reference>
<sequence>MPSKVEPFELSSDESDGNNSQDGSQSNSQRRKRPSKSPNHHKDYIQGDEYETAITGAITSDKVATRNALKQPTLSHPVRLRQNNSIQGEKENNPIPSFITQTSNLSSGSQSQSVLISQESTAMQLLSLKLDSIHDNMKMWFEDKMKTHLDTALSDHYAKIKTLIEDNFLLESKASDERVNGIISALENLSIQPPTKRKPSNKNADSDKTTGTWLVMVGEETRPLYLVSEDVMNVVVAKAREHLVSVNRAPDTKLRQFLDMHIDIGTVIKRLGHPYKFGLTVADYLFPKEVQIAYKFHNALTRSSKRQPLPDDKMKKYKQALMYCGMSSFYSKEERRVYFSTVVEALNGRASHWASGSQRKSYNDEIPTYWKVSDFS</sequence>
<organism evidence="2 3">
    <name type="scientific">Strongyloides papillosus</name>
    <name type="common">Intestinal threadworm</name>
    <dbReference type="NCBI Taxonomy" id="174720"/>
    <lineage>
        <taxon>Eukaryota</taxon>
        <taxon>Metazoa</taxon>
        <taxon>Ecdysozoa</taxon>
        <taxon>Nematoda</taxon>
        <taxon>Chromadorea</taxon>
        <taxon>Rhabditida</taxon>
        <taxon>Tylenchina</taxon>
        <taxon>Panagrolaimomorpha</taxon>
        <taxon>Strongyloidoidea</taxon>
        <taxon>Strongyloididae</taxon>
        <taxon>Strongyloides</taxon>
    </lineage>
</organism>
<protein>
    <submittedName>
        <fullName evidence="3">DUF4806 domain-containing protein</fullName>
    </submittedName>
</protein>
<feature type="compositionally biased region" description="Low complexity" evidence="1">
    <location>
        <begin position="17"/>
        <end position="28"/>
    </location>
</feature>
<keyword evidence="2" id="KW-1185">Reference proteome</keyword>
<dbReference type="Proteomes" id="UP000046392">
    <property type="component" value="Unplaced"/>
</dbReference>
<feature type="region of interest" description="Disordered" evidence="1">
    <location>
        <begin position="69"/>
        <end position="96"/>
    </location>
</feature>
<accession>A0A0N5BUP4</accession>
<evidence type="ECO:0000313" key="2">
    <source>
        <dbReference type="Proteomes" id="UP000046392"/>
    </source>
</evidence>
<dbReference type="WBParaSite" id="SPAL_0000956400.1">
    <property type="protein sequence ID" value="SPAL_0000956400.1"/>
    <property type="gene ID" value="SPAL_0000956400"/>
</dbReference>
<name>A0A0N5BUP4_STREA</name>